<feature type="transmembrane region" description="Helical" evidence="4">
    <location>
        <begin position="314"/>
        <end position="337"/>
    </location>
</feature>
<evidence type="ECO:0000256" key="3">
    <source>
        <dbReference type="ARBA" id="ARBA00023163"/>
    </source>
</evidence>
<evidence type="ECO:0000259" key="5">
    <source>
        <dbReference type="PROSITE" id="PS01124"/>
    </source>
</evidence>
<reference evidence="6 7" key="1">
    <citation type="submission" date="2018-02" db="EMBL/GenBank/DDBJ databases">
        <title>Genomic Encyclopedia of Archaeal and Bacterial Type Strains, Phase II (KMG-II): from individual species to whole genera.</title>
        <authorList>
            <person name="Goeker M."/>
        </authorList>
    </citation>
    <scope>NUCLEOTIDE SEQUENCE [LARGE SCALE GENOMIC DNA]</scope>
    <source>
        <strain evidence="6 7">DSM 3808</strain>
    </source>
</reference>
<proteinExistence type="predicted"/>
<comment type="caution">
    <text evidence="6">The sequence shown here is derived from an EMBL/GenBank/DDBJ whole genome shotgun (WGS) entry which is preliminary data.</text>
</comment>
<dbReference type="InterPro" id="IPR018060">
    <property type="entry name" value="HTH_AraC"/>
</dbReference>
<dbReference type="AlphaFoldDB" id="A0A2S6HLZ5"/>
<keyword evidence="7" id="KW-1185">Reference proteome</keyword>
<keyword evidence="2 6" id="KW-0238">DNA-binding</keyword>
<evidence type="ECO:0000256" key="4">
    <source>
        <dbReference type="SAM" id="Phobius"/>
    </source>
</evidence>
<dbReference type="EMBL" id="PTJA01000014">
    <property type="protein sequence ID" value="PPK78514.1"/>
    <property type="molecule type" value="Genomic_DNA"/>
</dbReference>
<evidence type="ECO:0000313" key="7">
    <source>
        <dbReference type="Proteomes" id="UP000237749"/>
    </source>
</evidence>
<dbReference type="OrthoDB" id="1096411at2"/>
<keyword evidence="3" id="KW-0804">Transcription</keyword>
<name>A0A2S6HLZ5_9FIRM</name>
<dbReference type="Proteomes" id="UP000237749">
    <property type="component" value="Unassembled WGS sequence"/>
</dbReference>
<dbReference type="SMART" id="SM00342">
    <property type="entry name" value="HTH_ARAC"/>
    <property type="match status" value="1"/>
</dbReference>
<dbReference type="Gene3D" id="1.10.10.60">
    <property type="entry name" value="Homeodomain-like"/>
    <property type="match status" value="2"/>
</dbReference>
<keyword evidence="4" id="KW-0472">Membrane</keyword>
<dbReference type="PANTHER" id="PTHR43280">
    <property type="entry name" value="ARAC-FAMILY TRANSCRIPTIONAL REGULATOR"/>
    <property type="match status" value="1"/>
</dbReference>
<feature type="transmembrane region" description="Helical" evidence="4">
    <location>
        <begin position="20"/>
        <end position="44"/>
    </location>
</feature>
<protein>
    <submittedName>
        <fullName evidence="6">AraC-like DNA-binding protein</fullName>
    </submittedName>
</protein>
<gene>
    <name evidence="6" type="ORF">BXY41_11416</name>
</gene>
<accession>A0A2S6HLZ5</accession>
<dbReference type="RefSeq" id="WP_104438929.1">
    <property type="nucleotide sequence ID" value="NZ_PTJA01000014.1"/>
</dbReference>
<dbReference type="Pfam" id="PF12833">
    <property type="entry name" value="HTH_18"/>
    <property type="match status" value="1"/>
</dbReference>
<sequence>MKQNGKKTFKLFKKSRAHTILYQFMVTYFIVLFIPLLICSGYYIRMISVIGNDDIQSRKTELTHAAVLVDTMLDEVSYLGDSLASNTGVNTFKRISAAFEGPNSYEVYELHKMLPDLYAINQSIFDYFIFFDKSETVINKQIAYTYKDFYDLYLHEVRYESYDDWYRHMKEDQVIYGLSPMEAYKYKTKPSLNMIAYTRPMIYGDYNGKSRIEIMFKDTVLETLMPARADNSIQFIKDFHGRLLYYKAQGEPETTSREDVSRAVDMVITHNENPENQTVILNKEKYLVIRYASDKSGLEYYMLQPMVAVNSRSVYSMFMLAVFVFTAITVGIILSYYMSKKSATPINDIMKEVSQNTERFQGHQAVFLSLKETFKHLINTNTDMIRVIESQKPFLRNAFLNRLLYGNFTTEEEVSIIARNIGLLHTDRVFGILVFRFNTDIDKIVEDDLKLINSCILSIIEVLKEILPDSLYTTLDGDQVVLLMSIDKKHSEYFKEETERKIRKIREAMPSNVSEQFYVYGGNEVESLTELKDSYNNAVYMFQNEKEQIDHTVIWYINNFVNIPSYPPQDFSLKLMHYVMAGDSEGLHDALEDIIKKYFIENNLPVYLQHMLLNELQTALFRIIRRIGADESEYRTYYNKLEENSNATLLNQFTLTLNLYRTVCKGVSDRKKLKDTSAITASIASYIDVNYGDKNLSLTSVADIFSISEPYLSSIFKQSLGINFSNYMEGVRIEKAKELLEKTNLSIGEISDHVGYGSANSFCRAFKRVMGISASEYRKK</sequence>
<dbReference type="InterPro" id="IPR009057">
    <property type="entry name" value="Homeodomain-like_sf"/>
</dbReference>
<keyword evidence="1" id="KW-0805">Transcription regulation</keyword>
<dbReference type="InterPro" id="IPR018062">
    <property type="entry name" value="HTH_AraC-typ_CS"/>
</dbReference>
<evidence type="ECO:0000313" key="6">
    <source>
        <dbReference type="EMBL" id="PPK78514.1"/>
    </source>
</evidence>
<keyword evidence="4" id="KW-0812">Transmembrane</keyword>
<dbReference type="PANTHER" id="PTHR43280:SF28">
    <property type="entry name" value="HTH-TYPE TRANSCRIPTIONAL ACTIVATOR RHAS"/>
    <property type="match status" value="1"/>
</dbReference>
<evidence type="ECO:0000256" key="1">
    <source>
        <dbReference type="ARBA" id="ARBA00023015"/>
    </source>
</evidence>
<organism evidence="6 7">
    <name type="scientific">Lacrimispora xylanisolvens</name>
    <dbReference type="NCBI Taxonomy" id="384636"/>
    <lineage>
        <taxon>Bacteria</taxon>
        <taxon>Bacillati</taxon>
        <taxon>Bacillota</taxon>
        <taxon>Clostridia</taxon>
        <taxon>Lachnospirales</taxon>
        <taxon>Lachnospiraceae</taxon>
        <taxon>Lacrimispora</taxon>
    </lineage>
</organism>
<dbReference type="PROSITE" id="PS01124">
    <property type="entry name" value="HTH_ARAC_FAMILY_2"/>
    <property type="match status" value="1"/>
</dbReference>
<keyword evidence="4" id="KW-1133">Transmembrane helix</keyword>
<dbReference type="PROSITE" id="PS00041">
    <property type="entry name" value="HTH_ARAC_FAMILY_1"/>
    <property type="match status" value="1"/>
</dbReference>
<dbReference type="SUPFAM" id="SSF46689">
    <property type="entry name" value="Homeodomain-like"/>
    <property type="match status" value="1"/>
</dbReference>
<dbReference type="GO" id="GO:0043565">
    <property type="term" value="F:sequence-specific DNA binding"/>
    <property type="evidence" value="ECO:0007669"/>
    <property type="project" value="InterPro"/>
</dbReference>
<feature type="domain" description="HTH araC/xylS-type" evidence="5">
    <location>
        <begin position="681"/>
        <end position="780"/>
    </location>
</feature>
<dbReference type="GO" id="GO:0003700">
    <property type="term" value="F:DNA-binding transcription factor activity"/>
    <property type="evidence" value="ECO:0007669"/>
    <property type="project" value="InterPro"/>
</dbReference>
<evidence type="ECO:0000256" key="2">
    <source>
        <dbReference type="ARBA" id="ARBA00023125"/>
    </source>
</evidence>